<gene>
    <name evidence="2" type="ORF">GSI_00665</name>
</gene>
<dbReference type="AlphaFoldDB" id="A0A2G8STD8"/>
<evidence type="ECO:0000313" key="2">
    <source>
        <dbReference type="EMBL" id="PIL36973.1"/>
    </source>
</evidence>
<reference evidence="2 3" key="1">
    <citation type="journal article" date="2015" name="Sci. Rep.">
        <title>Chromosome-level genome map provides insights into diverse defense mechanisms in the medicinal fungus Ganoderma sinense.</title>
        <authorList>
            <person name="Zhu Y."/>
            <person name="Xu J."/>
            <person name="Sun C."/>
            <person name="Zhou S."/>
            <person name="Xu H."/>
            <person name="Nelson D.R."/>
            <person name="Qian J."/>
            <person name="Song J."/>
            <person name="Luo H."/>
            <person name="Xiang L."/>
            <person name="Li Y."/>
            <person name="Xu Z."/>
            <person name="Ji A."/>
            <person name="Wang L."/>
            <person name="Lu S."/>
            <person name="Hayward A."/>
            <person name="Sun W."/>
            <person name="Li X."/>
            <person name="Schwartz D.C."/>
            <person name="Wang Y."/>
            <person name="Chen S."/>
        </authorList>
    </citation>
    <scope>NUCLEOTIDE SEQUENCE [LARGE SCALE GENOMIC DNA]</scope>
    <source>
        <strain evidence="2 3">ZZ0214-1</strain>
    </source>
</reference>
<organism evidence="2 3">
    <name type="scientific">Ganoderma sinense ZZ0214-1</name>
    <dbReference type="NCBI Taxonomy" id="1077348"/>
    <lineage>
        <taxon>Eukaryota</taxon>
        <taxon>Fungi</taxon>
        <taxon>Dikarya</taxon>
        <taxon>Basidiomycota</taxon>
        <taxon>Agaricomycotina</taxon>
        <taxon>Agaricomycetes</taxon>
        <taxon>Polyporales</taxon>
        <taxon>Polyporaceae</taxon>
        <taxon>Ganoderma</taxon>
    </lineage>
</organism>
<sequence>MTRSRSSTVTPPGRSTRRFPSSCKPSTTVLSTPTPHGPPSRTMPNLPCRSLYTCSARVGLGFPDEFALGAATGASARAIRALATGWDGIRTATVGWFAVMIGGTMVGSLGKRRVRGPGQKCFMRTS</sequence>
<keyword evidence="3" id="KW-1185">Reference proteome</keyword>
<feature type="compositionally biased region" description="Polar residues" evidence="1">
    <location>
        <begin position="1"/>
        <end position="10"/>
    </location>
</feature>
<protein>
    <submittedName>
        <fullName evidence="2">Uncharacterized protein</fullName>
    </submittedName>
</protein>
<proteinExistence type="predicted"/>
<dbReference type="Proteomes" id="UP000230002">
    <property type="component" value="Unassembled WGS sequence"/>
</dbReference>
<feature type="compositionally biased region" description="Polar residues" evidence="1">
    <location>
        <begin position="23"/>
        <end position="34"/>
    </location>
</feature>
<comment type="caution">
    <text evidence="2">The sequence shown here is derived from an EMBL/GenBank/DDBJ whole genome shotgun (WGS) entry which is preliminary data.</text>
</comment>
<feature type="region of interest" description="Disordered" evidence="1">
    <location>
        <begin position="1"/>
        <end position="44"/>
    </location>
</feature>
<evidence type="ECO:0000256" key="1">
    <source>
        <dbReference type="SAM" id="MobiDB-lite"/>
    </source>
</evidence>
<name>A0A2G8STD8_9APHY</name>
<accession>A0A2G8STD8</accession>
<evidence type="ECO:0000313" key="3">
    <source>
        <dbReference type="Proteomes" id="UP000230002"/>
    </source>
</evidence>
<dbReference type="EMBL" id="AYKW01000001">
    <property type="protein sequence ID" value="PIL36973.1"/>
    <property type="molecule type" value="Genomic_DNA"/>
</dbReference>